<protein>
    <submittedName>
        <fullName evidence="5">Asparagine synthase (Glutamine-hydrolyzing)</fullName>
        <ecNumber evidence="5">6.3.5.4</ecNumber>
    </submittedName>
</protein>
<dbReference type="SUPFAM" id="SSF52402">
    <property type="entry name" value="Adenine nucleotide alpha hydrolases-like"/>
    <property type="match status" value="1"/>
</dbReference>
<dbReference type="GO" id="GO:0005524">
    <property type="term" value="F:ATP binding"/>
    <property type="evidence" value="ECO:0007669"/>
    <property type="project" value="UniProtKB-KW"/>
</dbReference>
<evidence type="ECO:0000259" key="4">
    <source>
        <dbReference type="Pfam" id="PF00733"/>
    </source>
</evidence>
<evidence type="ECO:0000256" key="2">
    <source>
        <dbReference type="ARBA" id="ARBA00022840"/>
    </source>
</evidence>
<reference evidence="6" key="1">
    <citation type="journal article" date="2016" name="Environ. Microbiol.">
        <title>The complete genome of a viable archaeum isolated from 123-million-year-old rock salt.</title>
        <authorList>
            <person name="Jaakkola S.T."/>
            <person name="Pfeiffer F."/>
            <person name="Ravantti J.J."/>
            <person name="Guo Q."/>
            <person name="Liu Y."/>
            <person name="Chen X."/>
            <person name="Ma H."/>
            <person name="Yang C."/>
            <person name="Oksanen H.M."/>
            <person name="Bamford D.H."/>
        </authorList>
    </citation>
    <scope>NUCLEOTIDE SEQUENCE</scope>
    <source>
        <strain evidence="6">JI20-1</strain>
    </source>
</reference>
<dbReference type="GeneID" id="26658714"/>
<sequence>MDDALAATVRRALDESDPLPGTYGFAGELPDGRLVRDVLGRDRCYYDGDAWSRDPDDLADPTLLPAGHVREDGETRRAWRLPDPPASHDDPVRSVRGALDEALDVPSDDLAVAFSGGVDSALVAAELDAPLYVVGYEGCADIEAARESAAAMGRADDLRVHEVTLDDIEAAVPEVARAIGRTNAMDVQIALPLYLVAERVASDGFSRLALGQGADELFGGYAKVAAAPDDPRTDADTIRGARREVLETLPEQLERDTRAIRAAGVEPVTPLLHDDVVRAALELPEEWLVAGETRKRALREAARERLPDAVCAREKKAVQYGSLVAREVDRLARQAGFKRRMDDHVTKYVQSRVDDRRESTDSASGERSEPVSRLD</sequence>
<keyword evidence="2" id="KW-0067">ATP-binding</keyword>
<dbReference type="OrthoDB" id="8692at2157"/>
<dbReference type="Gene3D" id="3.40.50.620">
    <property type="entry name" value="HUPs"/>
    <property type="match status" value="1"/>
</dbReference>
<dbReference type="Proteomes" id="UP000066737">
    <property type="component" value="Chromosome I"/>
</dbReference>
<dbReference type="InterPro" id="IPR014729">
    <property type="entry name" value="Rossmann-like_a/b/a_fold"/>
</dbReference>
<name>A0A0U5H399_9EURY</name>
<dbReference type="RefSeq" id="WP_082687174.1">
    <property type="nucleotide sequence ID" value="NZ_CEML01000002.1"/>
</dbReference>
<dbReference type="KEGG" id="hhb:Hhub_2047"/>
<evidence type="ECO:0000313" key="6">
    <source>
        <dbReference type="Proteomes" id="UP000066737"/>
    </source>
</evidence>
<organism evidence="5 6">
    <name type="scientific">Halobacterium hubeiense</name>
    <dbReference type="NCBI Taxonomy" id="1407499"/>
    <lineage>
        <taxon>Archaea</taxon>
        <taxon>Methanobacteriati</taxon>
        <taxon>Methanobacteriota</taxon>
        <taxon>Stenosarchaea group</taxon>
        <taxon>Halobacteria</taxon>
        <taxon>Halobacteriales</taxon>
        <taxon>Halobacteriaceae</taxon>
        <taxon>Halobacterium</taxon>
    </lineage>
</organism>
<accession>A0A0U5H399</accession>
<keyword evidence="5" id="KW-0436">Ligase</keyword>
<dbReference type="STRING" id="1407499.HHUB_2047"/>
<evidence type="ECO:0000313" key="5">
    <source>
        <dbReference type="EMBL" id="CQH54122.1"/>
    </source>
</evidence>
<dbReference type="InterPro" id="IPR050795">
    <property type="entry name" value="Asn_Synthetase"/>
</dbReference>
<feature type="region of interest" description="Disordered" evidence="3">
    <location>
        <begin position="348"/>
        <end position="375"/>
    </location>
</feature>
<dbReference type="GO" id="GO:0005829">
    <property type="term" value="C:cytosol"/>
    <property type="evidence" value="ECO:0007669"/>
    <property type="project" value="TreeGrafter"/>
</dbReference>
<evidence type="ECO:0000256" key="3">
    <source>
        <dbReference type="SAM" id="MobiDB-lite"/>
    </source>
</evidence>
<dbReference type="EMBL" id="LN831302">
    <property type="protein sequence ID" value="CQH54122.1"/>
    <property type="molecule type" value="Genomic_DNA"/>
</dbReference>
<dbReference type="AlphaFoldDB" id="A0A0U5H399"/>
<gene>
    <name evidence="5" type="primary">asnB</name>
    <name evidence="5" type="ORF">HHUB_2047</name>
</gene>
<dbReference type="InterPro" id="IPR001962">
    <property type="entry name" value="Asn_synthase"/>
</dbReference>
<dbReference type="EC" id="6.3.5.4" evidence="5"/>
<dbReference type="PANTHER" id="PTHR11772:SF2">
    <property type="entry name" value="ASPARAGINE SYNTHETASE [GLUTAMINE-HYDROLYZING]"/>
    <property type="match status" value="1"/>
</dbReference>
<dbReference type="CDD" id="cd01991">
    <property type="entry name" value="Asn_synthase_B_C"/>
    <property type="match status" value="1"/>
</dbReference>
<dbReference type="PANTHER" id="PTHR11772">
    <property type="entry name" value="ASPARAGINE SYNTHETASE"/>
    <property type="match status" value="1"/>
</dbReference>
<dbReference type="Pfam" id="PF00733">
    <property type="entry name" value="Asn_synthase"/>
    <property type="match status" value="2"/>
</dbReference>
<keyword evidence="1" id="KW-0547">Nucleotide-binding</keyword>
<evidence type="ECO:0000256" key="1">
    <source>
        <dbReference type="ARBA" id="ARBA00022741"/>
    </source>
</evidence>
<proteinExistence type="predicted"/>
<feature type="domain" description="Asparagine synthetase" evidence="4">
    <location>
        <begin position="238"/>
        <end position="339"/>
    </location>
</feature>
<feature type="domain" description="Asparagine synthetase" evidence="4">
    <location>
        <begin position="98"/>
        <end position="227"/>
    </location>
</feature>
<keyword evidence="6" id="KW-1185">Reference proteome</keyword>
<dbReference type="GO" id="GO:0004066">
    <property type="term" value="F:asparagine synthase (glutamine-hydrolyzing) activity"/>
    <property type="evidence" value="ECO:0007669"/>
    <property type="project" value="UniProtKB-EC"/>
</dbReference>
<dbReference type="GO" id="GO:0006529">
    <property type="term" value="P:asparagine biosynthetic process"/>
    <property type="evidence" value="ECO:0007669"/>
    <property type="project" value="InterPro"/>
</dbReference>